<name>A0A6I6EF24_THETI</name>
<dbReference type="GO" id="GO:0005737">
    <property type="term" value="C:cytoplasm"/>
    <property type="evidence" value="ECO:0007669"/>
    <property type="project" value="UniProtKB-SubCell"/>
</dbReference>
<dbReference type="SUPFAM" id="SSF88697">
    <property type="entry name" value="PUA domain-like"/>
    <property type="match status" value="1"/>
</dbReference>
<keyword evidence="6 12" id="KW-0698">rRNA processing</keyword>
<evidence type="ECO:0000256" key="3">
    <source>
        <dbReference type="ARBA" id="ARBA00012328"/>
    </source>
</evidence>
<dbReference type="PIRSF" id="PIRSF015601">
    <property type="entry name" value="MTase_slr0722"/>
    <property type="match status" value="1"/>
</dbReference>
<dbReference type="Gene3D" id="3.40.1280.10">
    <property type="match status" value="1"/>
</dbReference>
<dbReference type="SUPFAM" id="SSF75217">
    <property type="entry name" value="alpha/beta knot"/>
    <property type="match status" value="1"/>
</dbReference>
<dbReference type="InterPro" id="IPR029028">
    <property type="entry name" value="Alpha/beta_knot_MTases"/>
</dbReference>
<organism evidence="15 16">
    <name type="scientific">Thermochromatium tepidum ATCC 43061</name>
    <dbReference type="NCBI Taxonomy" id="316276"/>
    <lineage>
        <taxon>Bacteria</taxon>
        <taxon>Pseudomonadati</taxon>
        <taxon>Pseudomonadota</taxon>
        <taxon>Gammaproteobacteria</taxon>
        <taxon>Chromatiales</taxon>
        <taxon>Chromatiaceae</taxon>
        <taxon>Thermochromatium</taxon>
    </lineage>
</organism>
<dbReference type="KEGG" id="ttp:E6P07_02580"/>
<dbReference type="NCBIfam" id="TIGR00046">
    <property type="entry name" value="RsmE family RNA methyltransferase"/>
    <property type="match status" value="1"/>
</dbReference>
<dbReference type="CDD" id="cd18084">
    <property type="entry name" value="RsmE-like"/>
    <property type="match status" value="1"/>
</dbReference>
<evidence type="ECO:0000256" key="2">
    <source>
        <dbReference type="ARBA" id="ARBA00005528"/>
    </source>
</evidence>
<feature type="domain" description="Ribosomal RNA small subunit methyltransferase E methyltransferase" evidence="13">
    <location>
        <begin position="75"/>
        <end position="239"/>
    </location>
</feature>
<dbReference type="PANTHER" id="PTHR30027:SF3">
    <property type="entry name" value="16S RRNA (URACIL(1498)-N(3))-METHYLTRANSFERASE"/>
    <property type="match status" value="1"/>
</dbReference>
<gene>
    <name evidence="15" type="ORF">E6P07_02580</name>
</gene>
<dbReference type="GO" id="GO:0070475">
    <property type="term" value="P:rRNA base methylation"/>
    <property type="evidence" value="ECO:0007669"/>
    <property type="project" value="TreeGrafter"/>
</dbReference>
<accession>A0A6I6EF24</accession>
<comment type="function">
    <text evidence="10 12">Specifically methylates the N3 position of the uracil ring of uridine 1498 (m3U1498) in 16S rRNA. Acts on the fully assembled 30S ribosomal subunit.</text>
</comment>
<dbReference type="RefSeq" id="WP_153974166.1">
    <property type="nucleotide sequence ID" value="NZ_CP039268.1"/>
</dbReference>
<evidence type="ECO:0000256" key="8">
    <source>
        <dbReference type="ARBA" id="ARBA00022679"/>
    </source>
</evidence>
<comment type="catalytic activity">
    <reaction evidence="11 12">
        <text>uridine(1498) in 16S rRNA + S-adenosyl-L-methionine = N(3)-methyluridine(1498) in 16S rRNA + S-adenosyl-L-homocysteine + H(+)</text>
        <dbReference type="Rhea" id="RHEA:42920"/>
        <dbReference type="Rhea" id="RHEA-COMP:10283"/>
        <dbReference type="Rhea" id="RHEA-COMP:10284"/>
        <dbReference type="ChEBI" id="CHEBI:15378"/>
        <dbReference type="ChEBI" id="CHEBI:57856"/>
        <dbReference type="ChEBI" id="CHEBI:59789"/>
        <dbReference type="ChEBI" id="CHEBI:65315"/>
        <dbReference type="ChEBI" id="CHEBI:74502"/>
        <dbReference type="EC" id="2.1.1.193"/>
    </reaction>
</comment>
<evidence type="ECO:0000256" key="4">
    <source>
        <dbReference type="ARBA" id="ARBA00013673"/>
    </source>
</evidence>
<dbReference type="InterPro" id="IPR029026">
    <property type="entry name" value="tRNA_m1G_MTases_N"/>
</dbReference>
<sequence>MRLSRLHVDLALTPGAEIDLPSAQARHAVQVLRLERDATLVLFNGDGYDYLARLIDLGRERARVLIESRGDLEPESRLDIHLALGISKGERMEFAIQKAVELGVTRIRPLFTRRSQVRLDGARRDKRLEHWHGVVVAACEQSGRRRLPVLEPAVDLESWLETVQGQGLTKGLLLDPLAELALPALPAPESGLTLLIGPEGGLDPRERDLARRHGFQGVRLGPRILRTETAPLAAIAVIQALWGDFRDP</sequence>
<comment type="subcellular location">
    <subcellularLocation>
        <location evidence="1 12">Cytoplasm</location>
    </subcellularLocation>
</comment>
<proteinExistence type="inferred from homology"/>
<dbReference type="InterPro" id="IPR006700">
    <property type="entry name" value="RsmE"/>
</dbReference>
<dbReference type="InterPro" id="IPR046886">
    <property type="entry name" value="RsmE_MTase_dom"/>
</dbReference>
<evidence type="ECO:0000256" key="10">
    <source>
        <dbReference type="ARBA" id="ARBA00025699"/>
    </source>
</evidence>
<keyword evidence="16" id="KW-1185">Reference proteome</keyword>
<dbReference type="GO" id="GO:0070042">
    <property type="term" value="F:rRNA (uridine-N3-)-methyltransferase activity"/>
    <property type="evidence" value="ECO:0007669"/>
    <property type="project" value="TreeGrafter"/>
</dbReference>
<keyword evidence="7 12" id="KW-0489">Methyltransferase</keyword>
<evidence type="ECO:0000256" key="1">
    <source>
        <dbReference type="ARBA" id="ARBA00004496"/>
    </source>
</evidence>
<evidence type="ECO:0000259" key="13">
    <source>
        <dbReference type="Pfam" id="PF04452"/>
    </source>
</evidence>
<keyword evidence="8 12" id="KW-0808">Transferase</keyword>
<evidence type="ECO:0000256" key="11">
    <source>
        <dbReference type="ARBA" id="ARBA00047944"/>
    </source>
</evidence>
<dbReference type="Pfam" id="PF20260">
    <property type="entry name" value="PUA_4"/>
    <property type="match status" value="1"/>
</dbReference>
<keyword evidence="5 12" id="KW-0963">Cytoplasm</keyword>
<dbReference type="InterPro" id="IPR046887">
    <property type="entry name" value="RsmE_PUA-like"/>
</dbReference>
<evidence type="ECO:0000313" key="15">
    <source>
        <dbReference type="EMBL" id="QGU31967.1"/>
    </source>
</evidence>
<dbReference type="EC" id="2.1.1.193" evidence="3 12"/>
<protein>
    <recommendedName>
        <fullName evidence="4 12">Ribosomal RNA small subunit methyltransferase E</fullName>
        <ecNumber evidence="3 12">2.1.1.193</ecNumber>
    </recommendedName>
</protein>
<evidence type="ECO:0000256" key="6">
    <source>
        <dbReference type="ARBA" id="ARBA00022552"/>
    </source>
</evidence>
<keyword evidence="9 12" id="KW-0949">S-adenosyl-L-methionine</keyword>
<evidence type="ECO:0000259" key="14">
    <source>
        <dbReference type="Pfam" id="PF20260"/>
    </source>
</evidence>
<evidence type="ECO:0000256" key="12">
    <source>
        <dbReference type="PIRNR" id="PIRNR015601"/>
    </source>
</evidence>
<dbReference type="OrthoDB" id="9815641at2"/>
<dbReference type="Gene3D" id="2.40.240.20">
    <property type="entry name" value="Hypothetical PUA domain-like, domain 1"/>
    <property type="match status" value="1"/>
</dbReference>
<evidence type="ECO:0000256" key="7">
    <source>
        <dbReference type="ARBA" id="ARBA00022603"/>
    </source>
</evidence>
<dbReference type="NCBIfam" id="NF008692">
    <property type="entry name" value="PRK11713.1-5"/>
    <property type="match status" value="1"/>
</dbReference>
<dbReference type="EMBL" id="CP039268">
    <property type="protein sequence ID" value="QGU31967.1"/>
    <property type="molecule type" value="Genomic_DNA"/>
</dbReference>
<comment type="similarity">
    <text evidence="2 12">Belongs to the RNA methyltransferase RsmE family.</text>
</comment>
<dbReference type="PANTHER" id="PTHR30027">
    <property type="entry name" value="RIBOSOMAL RNA SMALL SUBUNIT METHYLTRANSFERASE E"/>
    <property type="match status" value="1"/>
</dbReference>
<dbReference type="AlphaFoldDB" id="A0A6I6EF24"/>
<dbReference type="InterPro" id="IPR015947">
    <property type="entry name" value="PUA-like_sf"/>
</dbReference>
<evidence type="ECO:0000256" key="5">
    <source>
        <dbReference type="ARBA" id="ARBA00022490"/>
    </source>
</evidence>
<evidence type="ECO:0000313" key="16">
    <source>
        <dbReference type="Proteomes" id="UP000426424"/>
    </source>
</evidence>
<reference evidence="15 16" key="1">
    <citation type="submission" date="2019-12" db="EMBL/GenBank/DDBJ databases">
        <title>The complete genome of the thermophilic, anoxygenic phototrophic gammaproteobacterium Thermochromatium tepidum.</title>
        <authorList>
            <person name="Sattley W.M."/>
            <person name="Swingley W.D."/>
            <person name="Burchell B.M."/>
            <person name="Gurbani S.A."/>
            <person name="Kujawa C.M."/>
            <person name="Nuccio D.A."/>
            <person name="Schladweiler J."/>
            <person name="Shaffer K.N."/>
            <person name="Stokes L.M."/>
            <person name="Touchman J.W."/>
            <person name="Blankenship R.E."/>
            <person name="Madigan M.T."/>
        </authorList>
    </citation>
    <scope>NUCLEOTIDE SEQUENCE [LARGE SCALE GENOMIC DNA]</scope>
    <source>
        <strain evidence="15 16">ATCC 43061</strain>
    </source>
</reference>
<evidence type="ECO:0000256" key="9">
    <source>
        <dbReference type="ARBA" id="ARBA00022691"/>
    </source>
</evidence>
<dbReference type="Proteomes" id="UP000426424">
    <property type="component" value="Chromosome"/>
</dbReference>
<feature type="domain" description="Ribosomal RNA small subunit methyltransferase E PUA-like" evidence="14">
    <location>
        <begin position="21"/>
        <end position="66"/>
    </location>
</feature>
<dbReference type="Pfam" id="PF04452">
    <property type="entry name" value="Methyltrans_RNA"/>
    <property type="match status" value="1"/>
</dbReference>